<dbReference type="AlphaFoldDB" id="A0A9J5YTX9"/>
<sequence>MANSHSSEPSSNNFFISELFGIWGLTNLNLRQEVLLSTKDGLVPCSEFELGTFEGVPPQFLVMRCTYLLTRALSVSLYFILRPV</sequence>
<dbReference type="Proteomes" id="UP000824120">
    <property type="component" value="Chromosome 6"/>
</dbReference>
<protein>
    <submittedName>
        <fullName evidence="1">Uncharacterized protein</fullName>
    </submittedName>
</protein>
<dbReference type="EMBL" id="JACXVP010000006">
    <property type="protein sequence ID" value="KAG5603277.1"/>
    <property type="molecule type" value="Genomic_DNA"/>
</dbReference>
<reference evidence="1 2" key="1">
    <citation type="submission" date="2020-09" db="EMBL/GenBank/DDBJ databases">
        <title>De no assembly of potato wild relative species, Solanum commersonii.</title>
        <authorList>
            <person name="Cho K."/>
        </authorList>
    </citation>
    <scope>NUCLEOTIDE SEQUENCE [LARGE SCALE GENOMIC DNA]</scope>
    <source>
        <strain evidence="1">LZ3.2</strain>
        <tissue evidence="1">Leaf</tissue>
    </source>
</reference>
<keyword evidence="2" id="KW-1185">Reference proteome</keyword>
<evidence type="ECO:0000313" key="1">
    <source>
        <dbReference type="EMBL" id="KAG5603277.1"/>
    </source>
</evidence>
<accession>A0A9J5YTX9</accession>
<name>A0A9J5YTX9_SOLCO</name>
<gene>
    <name evidence="1" type="ORF">H5410_034647</name>
</gene>
<proteinExistence type="predicted"/>
<comment type="caution">
    <text evidence="1">The sequence shown here is derived from an EMBL/GenBank/DDBJ whole genome shotgun (WGS) entry which is preliminary data.</text>
</comment>
<organism evidence="1 2">
    <name type="scientific">Solanum commersonii</name>
    <name type="common">Commerson's wild potato</name>
    <name type="synonym">Commerson's nightshade</name>
    <dbReference type="NCBI Taxonomy" id="4109"/>
    <lineage>
        <taxon>Eukaryota</taxon>
        <taxon>Viridiplantae</taxon>
        <taxon>Streptophyta</taxon>
        <taxon>Embryophyta</taxon>
        <taxon>Tracheophyta</taxon>
        <taxon>Spermatophyta</taxon>
        <taxon>Magnoliopsida</taxon>
        <taxon>eudicotyledons</taxon>
        <taxon>Gunneridae</taxon>
        <taxon>Pentapetalae</taxon>
        <taxon>asterids</taxon>
        <taxon>lamiids</taxon>
        <taxon>Solanales</taxon>
        <taxon>Solanaceae</taxon>
        <taxon>Solanoideae</taxon>
        <taxon>Solaneae</taxon>
        <taxon>Solanum</taxon>
    </lineage>
</organism>
<evidence type="ECO:0000313" key="2">
    <source>
        <dbReference type="Proteomes" id="UP000824120"/>
    </source>
</evidence>